<dbReference type="Pfam" id="PF13416">
    <property type="entry name" value="SBP_bac_8"/>
    <property type="match status" value="1"/>
</dbReference>
<reference evidence="5 6" key="1">
    <citation type="submission" date="2019-05" db="EMBL/GenBank/DDBJ databases">
        <title>We sequenced the genome of Paenibacillus hemerocallicola KCTC 33185 for further insight into its adaptation and study the phylogeny of Paenibacillus.</title>
        <authorList>
            <person name="Narsing Rao M.P."/>
        </authorList>
    </citation>
    <scope>NUCLEOTIDE SEQUENCE [LARGE SCALE GENOMIC DNA]</scope>
    <source>
        <strain evidence="5 6">KCTC 33185</strain>
    </source>
</reference>
<dbReference type="InterPro" id="IPR036388">
    <property type="entry name" value="WH-like_DNA-bd_sf"/>
</dbReference>
<comment type="caution">
    <text evidence="5">The sequence shown here is derived from an EMBL/GenBank/DDBJ whole genome shotgun (WGS) entry which is preliminary data.</text>
</comment>
<evidence type="ECO:0000256" key="1">
    <source>
        <dbReference type="ARBA" id="ARBA00023015"/>
    </source>
</evidence>
<dbReference type="InterPro" id="IPR036390">
    <property type="entry name" value="WH_DNA-bd_sf"/>
</dbReference>
<keyword evidence="2" id="KW-0238">DNA-binding</keyword>
<dbReference type="Proteomes" id="UP000307943">
    <property type="component" value="Unassembled WGS sequence"/>
</dbReference>
<dbReference type="PANTHER" id="PTHR43649">
    <property type="entry name" value="ARABINOSE-BINDING PROTEIN-RELATED"/>
    <property type="match status" value="1"/>
</dbReference>
<dbReference type="CDD" id="cd07377">
    <property type="entry name" value="WHTH_GntR"/>
    <property type="match status" value="1"/>
</dbReference>
<evidence type="ECO:0000313" key="6">
    <source>
        <dbReference type="Proteomes" id="UP000307943"/>
    </source>
</evidence>
<dbReference type="InterPro" id="IPR050490">
    <property type="entry name" value="Bact_solute-bd_prot1"/>
</dbReference>
<keyword evidence="1" id="KW-0805">Transcription regulation</keyword>
<dbReference type="SUPFAM" id="SSF53850">
    <property type="entry name" value="Periplasmic binding protein-like II"/>
    <property type="match status" value="1"/>
</dbReference>
<dbReference type="GO" id="GO:0003677">
    <property type="term" value="F:DNA binding"/>
    <property type="evidence" value="ECO:0007669"/>
    <property type="project" value="UniProtKB-KW"/>
</dbReference>
<dbReference type="PROSITE" id="PS50949">
    <property type="entry name" value="HTH_GNTR"/>
    <property type="match status" value="1"/>
</dbReference>
<name>A0A5C4T3R2_9BACL</name>
<dbReference type="Gene3D" id="3.40.190.10">
    <property type="entry name" value="Periplasmic binding protein-like II"/>
    <property type="match status" value="1"/>
</dbReference>
<organism evidence="5 6">
    <name type="scientific">Paenibacillus hemerocallicola</name>
    <dbReference type="NCBI Taxonomy" id="1172614"/>
    <lineage>
        <taxon>Bacteria</taxon>
        <taxon>Bacillati</taxon>
        <taxon>Bacillota</taxon>
        <taxon>Bacilli</taxon>
        <taxon>Bacillales</taxon>
        <taxon>Paenibacillaceae</taxon>
        <taxon>Paenibacillus</taxon>
    </lineage>
</organism>
<dbReference type="Pfam" id="PF00392">
    <property type="entry name" value="GntR"/>
    <property type="match status" value="1"/>
</dbReference>
<keyword evidence="6" id="KW-1185">Reference proteome</keyword>
<dbReference type="OrthoDB" id="2374506at2"/>
<dbReference type="SUPFAM" id="SSF46785">
    <property type="entry name" value="Winged helix' DNA-binding domain"/>
    <property type="match status" value="1"/>
</dbReference>
<evidence type="ECO:0000313" key="5">
    <source>
        <dbReference type="EMBL" id="TNJ63671.1"/>
    </source>
</evidence>
<dbReference type="SMART" id="SM00345">
    <property type="entry name" value="HTH_GNTR"/>
    <property type="match status" value="1"/>
</dbReference>
<evidence type="ECO:0000256" key="3">
    <source>
        <dbReference type="ARBA" id="ARBA00023163"/>
    </source>
</evidence>
<dbReference type="InterPro" id="IPR006059">
    <property type="entry name" value="SBP"/>
</dbReference>
<sequence length="466" mass="53976">MEKSERASRKTFQLRLEAMVEAIRGDIASGSLKKGDFLPSEKVYAGSYRLSNNTVRKGLDELVAEGLIEKVPRVGNKVVGRESERMTVLRFGCHVSLLQEAAMKTLVAEFHKRNPDIRIELIAMSPELNSYSSVKKRIDEASLDVFTMNYNGFDSFRENEGFGQLESFESDSRIYPFLNEAFTHDGRLKLMPLVFTPLILCYNKDHFRETGLMEPDSGWRWDTLFEAADRLTVERERFGFYFHFPSSNRWPVLFMQSGLRFERNGDGGFVADERKLKEALMACRTIYLRNRFPMFLSEEDSDAEELFFNGKVSMILTTYLGLNRHERRAEFEYDIAPLPYLNEPKTLLMPVGLAISAHGREKESARRFVDYLVSHEAQMLIRRKTLSIPSEKPAAEWTGEESMYRPYRFHMYREIIPSFRSFRELNMPVARLGSLYKEAKLYWSGLETEEEAVRRLAQLLAAPAKP</sequence>
<accession>A0A5C4T3R2</accession>
<dbReference type="PANTHER" id="PTHR43649:SF12">
    <property type="entry name" value="DIACETYLCHITOBIOSE BINDING PROTEIN DASA"/>
    <property type="match status" value="1"/>
</dbReference>
<dbReference type="GO" id="GO:0003700">
    <property type="term" value="F:DNA-binding transcription factor activity"/>
    <property type="evidence" value="ECO:0007669"/>
    <property type="project" value="InterPro"/>
</dbReference>
<evidence type="ECO:0000256" key="2">
    <source>
        <dbReference type="ARBA" id="ARBA00023125"/>
    </source>
</evidence>
<dbReference type="InterPro" id="IPR000524">
    <property type="entry name" value="Tscrpt_reg_HTH_GntR"/>
</dbReference>
<evidence type="ECO:0000259" key="4">
    <source>
        <dbReference type="PROSITE" id="PS50949"/>
    </source>
</evidence>
<gene>
    <name evidence="5" type="ORF">FE784_24075</name>
</gene>
<feature type="domain" description="HTH gntR-type" evidence="4">
    <location>
        <begin position="13"/>
        <end position="81"/>
    </location>
</feature>
<keyword evidence="3" id="KW-0804">Transcription</keyword>
<dbReference type="RefSeq" id="WP_139604811.1">
    <property type="nucleotide sequence ID" value="NZ_VDCQ01000039.1"/>
</dbReference>
<protein>
    <submittedName>
        <fullName evidence="5">Extracellular solute-binding protein</fullName>
    </submittedName>
</protein>
<dbReference type="AlphaFoldDB" id="A0A5C4T3R2"/>
<dbReference type="Gene3D" id="1.10.10.10">
    <property type="entry name" value="Winged helix-like DNA-binding domain superfamily/Winged helix DNA-binding domain"/>
    <property type="match status" value="1"/>
</dbReference>
<dbReference type="EMBL" id="VDCQ01000039">
    <property type="protein sequence ID" value="TNJ63671.1"/>
    <property type="molecule type" value="Genomic_DNA"/>
</dbReference>
<proteinExistence type="predicted"/>